<reference evidence="1 2" key="1">
    <citation type="submission" date="2019-08" db="EMBL/GenBank/DDBJ databases">
        <title>Parahaliea maris sp. nov., isolated from the surface seawater.</title>
        <authorList>
            <person name="Liu Y."/>
        </authorList>
    </citation>
    <scope>NUCLEOTIDE SEQUENCE [LARGE SCALE GENOMIC DNA]</scope>
    <source>
        <strain evidence="1 2">HSLHS9</strain>
    </source>
</reference>
<dbReference type="AlphaFoldDB" id="A0A5C8ZXB4"/>
<dbReference type="SUPFAM" id="SSF160104">
    <property type="entry name" value="Acetoacetate decarboxylase-like"/>
    <property type="match status" value="1"/>
</dbReference>
<sequence>MAFVWTKEQVEKYTGYYKSISTRGSNLTLSFETTADYARSVLPPCLEVAEKPLVSLSVGSFMEIFEGYPNRPGRDSALLVGINAVYKGLEGTYFLAVIETEEVNVTTGREVWGMPKKIGTVDYWEDGRKLWVFCERKGHRLVELEAELGPELGEQEDSIEYYFELRGQFAADLSAVHHPELVVQKMPSKTSRFRELSNPYVNLTGSPFDRGIGTLELGQFAGGSMSGGETGYQLDSVTDLSGDGNDYFPYLLGRFYDLWEDYEDREGRPRSPTSV</sequence>
<keyword evidence="2" id="KW-1185">Reference proteome</keyword>
<dbReference type="InterPro" id="IPR010451">
    <property type="entry name" value="Acetoacetate_decarboxylase"/>
</dbReference>
<gene>
    <name evidence="1" type="ORF">FV139_14020</name>
</gene>
<dbReference type="EMBL" id="VRZA01000005">
    <property type="protein sequence ID" value="TXS91851.1"/>
    <property type="molecule type" value="Genomic_DNA"/>
</dbReference>
<proteinExistence type="predicted"/>
<dbReference type="InterPro" id="IPR023375">
    <property type="entry name" value="ADC_dom_sf"/>
</dbReference>
<comment type="caution">
    <text evidence="1">The sequence shown here is derived from an EMBL/GenBank/DDBJ whole genome shotgun (WGS) entry which is preliminary data.</text>
</comment>
<name>A0A5C8ZXB4_9GAMM</name>
<dbReference type="Pfam" id="PF06314">
    <property type="entry name" value="ADC"/>
    <property type="match status" value="1"/>
</dbReference>
<evidence type="ECO:0000313" key="1">
    <source>
        <dbReference type="EMBL" id="TXS91851.1"/>
    </source>
</evidence>
<protein>
    <recommendedName>
        <fullName evidence="3">Acetoacetate decarboxylase</fullName>
    </recommendedName>
</protein>
<dbReference type="Proteomes" id="UP000321039">
    <property type="component" value="Unassembled WGS sequence"/>
</dbReference>
<evidence type="ECO:0008006" key="3">
    <source>
        <dbReference type="Google" id="ProtNLM"/>
    </source>
</evidence>
<dbReference type="RefSeq" id="WP_148069091.1">
    <property type="nucleotide sequence ID" value="NZ_VRZA01000005.1"/>
</dbReference>
<dbReference type="Gene3D" id="2.40.400.10">
    <property type="entry name" value="Acetoacetate decarboxylase-like"/>
    <property type="match status" value="1"/>
</dbReference>
<dbReference type="GO" id="GO:0016829">
    <property type="term" value="F:lyase activity"/>
    <property type="evidence" value="ECO:0007669"/>
    <property type="project" value="InterPro"/>
</dbReference>
<accession>A0A5C8ZXB4</accession>
<organism evidence="1 2">
    <name type="scientific">Parahaliea maris</name>
    <dbReference type="NCBI Taxonomy" id="2716870"/>
    <lineage>
        <taxon>Bacteria</taxon>
        <taxon>Pseudomonadati</taxon>
        <taxon>Pseudomonadota</taxon>
        <taxon>Gammaproteobacteria</taxon>
        <taxon>Cellvibrionales</taxon>
        <taxon>Halieaceae</taxon>
        <taxon>Parahaliea</taxon>
    </lineage>
</organism>
<evidence type="ECO:0000313" key="2">
    <source>
        <dbReference type="Proteomes" id="UP000321039"/>
    </source>
</evidence>